<evidence type="ECO:0000313" key="3">
    <source>
        <dbReference type="Proteomes" id="UP000503129"/>
    </source>
</evidence>
<sequence length="59" mass="6432">MPYTTEEGGRLNNFAREPKIYKAEIPSDGQKRNYVILGITATILVSALIFVAFSVSALG</sequence>
<keyword evidence="1" id="KW-0812">Transmembrane</keyword>
<gene>
    <name evidence="2" type="ORF">DP114_31235</name>
</gene>
<proteinExistence type="predicted"/>
<dbReference type="Pfam" id="PF26394">
    <property type="entry name" value="Psb34"/>
    <property type="match status" value="1"/>
</dbReference>
<dbReference type="RefSeq" id="WP_169265743.1">
    <property type="nucleotide sequence ID" value="NZ_CAWOXK010000001.1"/>
</dbReference>
<keyword evidence="3" id="KW-1185">Reference proteome</keyword>
<evidence type="ECO:0000256" key="1">
    <source>
        <dbReference type="SAM" id="Phobius"/>
    </source>
</evidence>
<feature type="transmembrane region" description="Helical" evidence="1">
    <location>
        <begin position="34"/>
        <end position="58"/>
    </location>
</feature>
<dbReference type="KEGG" id="bsen:DP114_31235"/>
<keyword evidence="1" id="KW-0472">Membrane</keyword>
<evidence type="ECO:0000313" key="2">
    <source>
        <dbReference type="EMBL" id="QDL11775.1"/>
    </source>
</evidence>
<accession>A0A856MK77</accession>
<dbReference type="EMBL" id="CP030118">
    <property type="protein sequence ID" value="QDL11775.1"/>
    <property type="molecule type" value="Genomic_DNA"/>
</dbReference>
<dbReference type="AlphaFoldDB" id="A0A856MK77"/>
<reference evidence="2 3" key="1">
    <citation type="submission" date="2018-06" db="EMBL/GenBank/DDBJ databases">
        <title>Comparative genomics of Brasilonema spp. strains.</title>
        <authorList>
            <person name="Alvarenga D.O."/>
            <person name="Fiore M.F."/>
            <person name="Varani A.M."/>
        </authorList>
    </citation>
    <scope>NUCLEOTIDE SEQUENCE [LARGE SCALE GENOMIC DNA]</scope>
    <source>
        <strain evidence="2 3">CENA114</strain>
    </source>
</reference>
<keyword evidence="1" id="KW-1133">Transmembrane helix</keyword>
<organism evidence="2 3">
    <name type="scientific">Brasilonema sennae CENA114</name>
    <dbReference type="NCBI Taxonomy" id="415709"/>
    <lineage>
        <taxon>Bacteria</taxon>
        <taxon>Bacillati</taxon>
        <taxon>Cyanobacteriota</taxon>
        <taxon>Cyanophyceae</taxon>
        <taxon>Nostocales</taxon>
        <taxon>Scytonemataceae</taxon>
        <taxon>Brasilonema</taxon>
        <taxon>Bromeliae group (in: Brasilonema)</taxon>
    </lineage>
</organism>
<dbReference type="Proteomes" id="UP000503129">
    <property type="component" value="Chromosome"/>
</dbReference>
<protein>
    <submittedName>
        <fullName evidence="2">Ssl1498 family light-harvesting-like protein</fullName>
    </submittedName>
</protein>
<dbReference type="InterPro" id="IPR048028">
    <property type="entry name" value="Psb34-like"/>
</dbReference>
<name>A0A856MK77_9CYAN</name>
<dbReference type="NCBIfam" id="NF033486">
    <property type="entry name" value="harvest_ssl1498"/>
    <property type="match status" value="1"/>
</dbReference>